<proteinExistence type="predicted"/>
<accession>A0A833GZC3</accession>
<gene>
    <name evidence="1" type="ORF">F9K24_15550</name>
</gene>
<dbReference type="Proteomes" id="UP000460298">
    <property type="component" value="Unassembled WGS sequence"/>
</dbReference>
<reference evidence="1 2" key="1">
    <citation type="submission" date="2019-10" db="EMBL/GenBank/DDBJ databases">
        <title>Extracellular Electron Transfer in a Candidatus Methanoperedens spp. Enrichment Culture.</title>
        <authorList>
            <person name="Berger S."/>
            <person name="Rangel Shaw D."/>
            <person name="Berben T."/>
            <person name="In 'T Zandt M."/>
            <person name="Frank J."/>
            <person name="Reimann J."/>
            <person name="Jetten M.S.M."/>
            <person name="Welte C.U."/>
        </authorList>
    </citation>
    <scope>NUCLEOTIDE SEQUENCE [LARGE SCALE GENOMIC DNA]</scope>
    <source>
        <strain evidence="1">SB12</strain>
    </source>
</reference>
<organism evidence="1 2">
    <name type="scientific">Leptonema illini</name>
    <dbReference type="NCBI Taxonomy" id="183"/>
    <lineage>
        <taxon>Bacteria</taxon>
        <taxon>Pseudomonadati</taxon>
        <taxon>Spirochaetota</taxon>
        <taxon>Spirochaetia</taxon>
        <taxon>Leptospirales</taxon>
        <taxon>Leptospiraceae</taxon>
        <taxon>Leptonema</taxon>
    </lineage>
</organism>
<name>A0A833GZC3_9LEPT</name>
<sequence>MTPKMIDHTPEFLEQAVKQTLTGDESIKDIAAGLGVSYQIPLEALEYLSAKSGLNEEITMQVSAAM</sequence>
<comment type="caution">
    <text evidence="1">The sequence shown here is derived from an EMBL/GenBank/DDBJ whole genome shotgun (WGS) entry which is preliminary data.</text>
</comment>
<dbReference type="AlphaFoldDB" id="A0A833GZC3"/>
<evidence type="ECO:0000313" key="2">
    <source>
        <dbReference type="Proteomes" id="UP000460298"/>
    </source>
</evidence>
<dbReference type="EMBL" id="WBUI01000017">
    <property type="protein sequence ID" value="KAB2930877.1"/>
    <property type="molecule type" value="Genomic_DNA"/>
</dbReference>
<evidence type="ECO:0000313" key="1">
    <source>
        <dbReference type="EMBL" id="KAB2930877.1"/>
    </source>
</evidence>
<protein>
    <submittedName>
        <fullName evidence="1">Transposase</fullName>
    </submittedName>
</protein>